<accession>A9NXK7</accession>
<dbReference type="EMBL" id="EF086081">
    <property type="protein sequence ID" value="ABK25368.1"/>
    <property type="molecule type" value="mRNA"/>
</dbReference>
<sequence length="68" mass="8127">MKSLVKRRDMARTYLSDIIMEVLFLIKGFQCRKLWISKLNLMLCHHLFWQALRHVQGADTKSMLLSYV</sequence>
<organism evidence="1">
    <name type="scientific">Picea sitchensis</name>
    <name type="common">Sitka spruce</name>
    <name type="synonym">Pinus sitchensis</name>
    <dbReference type="NCBI Taxonomy" id="3332"/>
    <lineage>
        <taxon>Eukaryota</taxon>
        <taxon>Viridiplantae</taxon>
        <taxon>Streptophyta</taxon>
        <taxon>Embryophyta</taxon>
        <taxon>Tracheophyta</taxon>
        <taxon>Spermatophyta</taxon>
        <taxon>Pinopsida</taxon>
        <taxon>Pinidae</taxon>
        <taxon>Conifers I</taxon>
        <taxon>Pinales</taxon>
        <taxon>Pinaceae</taxon>
        <taxon>Picea</taxon>
    </lineage>
</organism>
<name>A9NXK7_PICSI</name>
<protein>
    <submittedName>
        <fullName evidence="1">Uncharacterized protein</fullName>
    </submittedName>
</protein>
<evidence type="ECO:0000313" key="1">
    <source>
        <dbReference type="EMBL" id="ABK25368.1"/>
    </source>
</evidence>
<reference evidence="1" key="1">
    <citation type="journal article" date="2008" name="BMC Genomics">
        <title>A conifer genomics resource of 200,000 spruce (Picea spp.) ESTs and 6,464 high-quality, sequence-finished full-length cDNAs for Sitka spruce (Picea sitchensis).</title>
        <authorList>
            <person name="Ralph S.G."/>
            <person name="Chun H.J."/>
            <person name="Kolosova N."/>
            <person name="Cooper D."/>
            <person name="Oddy C."/>
            <person name="Ritland C.E."/>
            <person name="Kirkpatrick R."/>
            <person name="Moore R."/>
            <person name="Barber S."/>
            <person name="Holt R.A."/>
            <person name="Jones S.J."/>
            <person name="Marra M.A."/>
            <person name="Douglas C.J."/>
            <person name="Ritland K."/>
            <person name="Bohlmann J."/>
        </authorList>
    </citation>
    <scope>NUCLEOTIDE SEQUENCE</scope>
    <source>
        <tissue evidence="1">Green portion of the leader tissue</tissue>
    </source>
</reference>
<dbReference type="AlphaFoldDB" id="A9NXK7"/>
<proteinExistence type="evidence at transcript level"/>